<reference evidence="1 2" key="1">
    <citation type="journal article" date="2018" name="Cell">
        <title>The Chara Genome: Secondary Complexity and Implications for Plant Terrestrialization.</title>
        <authorList>
            <person name="Nishiyama T."/>
            <person name="Sakayama H."/>
            <person name="Vries J.D."/>
            <person name="Buschmann H."/>
            <person name="Saint-Marcoux D."/>
            <person name="Ullrich K.K."/>
            <person name="Haas F.B."/>
            <person name="Vanderstraeten L."/>
            <person name="Becker D."/>
            <person name="Lang D."/>
            <person name="Vosolsobe S."/>
            <person name="Rombauts S."/>
            <person name="Wilhelmsson P.K.I."/>
            <person name="Janitza P."/>
            <person name="Kern R."/>
            <person name="Heyl A."/>
            <person name="Rumpler F."/>
            <person name="Villalobos L.I.A.C."/>
            <person name="Clay J.M."/>
            <person name="Skokan R."/>
            <person name="Toyoda A."/>
            <person name="Suzuki Y."/>
            <person name="Kagoshima H."/>
            <person name="Schijlen E."/>
            <person name="Tajeshwar N."/>
            <person name="Catarino B."/>
            <person name="Hetherington A.J."/>
            <person name="Saltykova A."/>
            <person name="Bonnot C."/>
            <person name="Breuninger H."/>
            <person name="Symeonidi A."/>
            <person name="Radhakrishnan G.V."/>
            <person name="Van Nieuwerburgh F."/>
            <person name="Deforce D."/>
            <person name="Chang C."/>
            <person name="Karol K.G."/>
            <person name="Hedrich R."/>
            <person name="Ulvskov P."/>
            <person name="Glockner G."/>
            <person name="Delwiche C.F."/>
            <person name="Petrasek J."/>
            <person name="Van de Peer Y."/>
            <person name="Friml J."/>
            <person name="Beilby M."/>
            <person name="Dolan L."/>
            <person name="Kohara Y."/>
            <person name="Sugano S."/>
            <person name="Fujiyama A."/>
            <person name="Delaux P.-M."/>
            <person name="Quint M."/>
            <person name="TheiBen G."/>
            <person name="Hagemann M."/>
            <person name="Harholt J."/>
            <person name="Dunand C."/>
            <person name="Zachgo S."/>
            <person name="Langdale J."/>
            <person name="Maumus F."/>
            <person name="Straeten D.V.D."/>
            <person name="Gould S.B."/>
            <person name="Rensing S.A."/>
        </authorList>
    </citation>
    <scope>NUCLEOTIDE SEQUENCE [LARGE SCALE GENOMIC DNA]</scope>
    <source>
        <strain evidence="1 2">S276</strain>
    </source>
</reference>
<accession>A0A388M7S1</accession>
<dbReference type="GO" id="GO:1904216">
    <property type="term" value="P:positive regulation of protein import into chloroplast stroma"/>
    <property type="evidence" value="ECO:0007669"/>
    <property type="project" value="EnsemblPlants"/>
</dbReference>
<dbReference type="Gramene" id="GBG90533">
    <property type="protein sequence ID" value="GBG90533"/>
    <property type="gene ID" value="CBR_g50877"/>
</dbReference>
<organism evidence="1 2">
    <name type="scientific">Chara braunii</name>
    <name type="common">Braun's stonewort</name>
    <dbReference type="NCBI Taxonomy" id="69332"/>
    <lineage>
        <taxon>Eukaryota</taxon>
        <taxon>Viridiplantae</taxon>
        <taxon>Streptophyta</taxon>
        <taxon>Charophyceae</taxon>
        <taxon>Charales</taxon>
        <taxon>Characeae</taxon>
        <taxon>Chara</taxon>
    </lineage>
</organism>
<dbReference type="GO" id="GO:0009658">
    <property type="term" value="P:chloroplast organization"/>
    <property type="evidence" value="ECO:0007669"/>
    <property type="project" value="EnsemblPlants"/>
</dbReference>
<proteinExistence type="predicted"/>
<dbReference type="GO" id="GO:0009706">
    <property type="term" value="C:chloroplast inner membrane"/>
    <property type="evidence" value="ECO:0007669"/>
    <property type="project" value="EnsemblPlants"/>
</dbReference>
<protein>
    <submittedName>
        <fullName evidence="1">Uncharacterized protein</fullName>
    </submittedName>
</protein>
<dbReference type="GO" id="GO:0009704">
    <property type="term" value="P:de-etiolation"/>
    <property type="evidence" value="ECO:0007669"/>
    <property type="project" value="EnsemblPlants"/>
</dbReference>
<keyword evidence="2" id="KW-1185">Reference proteome</keyword>
<dbReference type="PANTHER" id="PTHR33372:SF2">
    <property type="entry name" value="PROTEIN CHAPERONE-LIKE PROTEIN OF POR1, CHLOROPLASTIC"/>
    <property type="match status" value="1"/>
</dbReference>
<dbReference type="STRING" id="69332.A0A388M7S1"/>
<dbReference type="OrthoDB" id="2014563at2759"/>
<name>A0A388M7S1_CHABU</name>
<dbReference type="Pfam" id="PF11833">
    <property type="entry name" value="CPP1-like"/>
    <property type="match status" value="1"/>
</dbReference>
<dbReference type="GO" id="GO:0005739">
    <property type="term" value="C:mitochondrion"/>
    <property type="evidence" value="ECO:0007669"/>
    <property type="project" value="EnsemblPlants"/>
</dbReference>
<dbReference type="Proteomes" id="UP000265515">
    <property type="component" value="Unassembled WGS sequence"/>
</dbReference>
<dbReference type="GO" id="GO:0009570">
    <property type="term" value="C:chloroplast stroma"/>
    <property type="evidence" value="ECO:0007669"/>
    <property type="project" value="EnsemblPlants"/>
</dbReference>
<evidence type="ECO:0000313" key="1">
    <source>
        <dbReference type="EMBL" id="GBG90533.1"/>
    </source>
</evidence>
<dbReference type="PANTHER" id="PTHR33372">
    <property type="match status" value="1"/>
</dbReference>
<dbReference type="GO" id="GO:0055035">
    <property type="term" value="C:plastid thylakoid membrane"/>
    <property type="evidence" value="ECO:0007669"/>
    <property type="project" value="EnsemblPlants"/>
</dbReference>
<dbReference type="GO" id="GO:0009534">
    <property type="term" value="C:chloroplast thylakoid"/>
    <property type="evidence" value="ECO:0007669"/>
    <property type="project" value="EnsemblPlants"/>
</dbReference>
<dbReference type="GO" id="GO:0044183">
    <property type="term" value="F:protein folding chaperone"/>
    <property type="evidence" value="ECO:0007669"/>
    <property type="project" value="EnsemblPlants"/>
</dbReference>
<sequence>MAAAAVRAAPAAAVATSASSRWLVSGKKGDNSGDGCVHRHSEGGGFQITKAVLPPRGMRIGLMDVARAGRVSAASSSCSYWRRVFLSTSLLQRPHRLQGGHLSCGRVSCAMDASASVGGGEAGGGELDEENWPTGPPPVFDRMHIRDPYKRLGISSDASNEEIQEARNYLVQQYKRHEKSVESIEAAFDKIIMEKFKQRKKSKINLKANLKKKVEEQGNLLRQFADMWEVPALDFILKRLFVFVMLGAWTAAAAAAETAPVFQVVVTLAVCVYLLNEKVKSLGRSFLLGASRPIRGLWVAPP</sequence>
<dbReference type="InterPro" id="IPR021788">
    <property type="entry name" value="CPP1-like"/>
</dbReference>
<comment type="caution">
    <text evidence="1">The sequence shown here is derived from an EMBL/GenBank/DDBJ whole genome shotgun (WGS) entry which is preliminary data.</text>
</comment>
<dbReference type="EMBL" id="BFEA01000818">
    <property type="protein sequence ID" value="GBG90533.1"/>
    <property type="molecule type" value="Genomic_DNA"/>
</dbReference>
<gene>
    <name evidence="1" type="ORF">CBR_g50877</name>
</gene>
<evidence type="ECO:0000313" key="2">
    <source>
        <dbReference type="Proteomes" id="UP000265515"/>
    </source>
</evidence>
<dbReference type="AlphaFoldDB" id="A0A388M7S1"/>